<feature type="transmembrane region" description="Helical" evidence="5">
    <location>
        <begin position="320"/>
        <end position="341"/>
    </location>
</feature>
<organism evidence="7 8">
    <name type="scientific">Pseudomonas putida S13.1.2</name>
    <dbReference type="NCBI Taxonomy" id="1384061"/>
    <lineage>
        <taxon>Bacteria</taxon>
        <taxon>Pseudomonadati</taxon>
        <taxon>Pseudomonadota</taxon>
        <taxon>Gammaproteobacteria</taxon>
        <taxon>Pseudomonadales</taxon>
        <taxon>Pseudomonadaceae</taxon>
        <taxon>Pseudomonas</taxon>
    </lineage>
</organism>
<protein>
    <submittedName>
        <fullName evidence="7">4-hydroxybenzoate transporter</fullName>
    </submittedName>
</protein>
<feature type="transmembrane region" description="Helical" evidence="5">
    <location>
        <begin position="147"/>
        <end position="170"/>
    </location>
</feature>
<dbReference type="InterPro" id="IPR005829">
    <property type="entry name" value="Sugar_transporter_CS"/>
</dbReference>
<evidence type="ECO:0000313" key="8">
    <source>
        <dbReference type="Proteomes" id="UP000033260"/>
    </source>
</evidence>
<dbReference type="SUPFAM" id="SSF103473">
    <property type="entry name" value="MFS general substrate transporter"/>
    <property type="match status" value="1"/>
</dbReference>
<dbReference type="Proteomes" id="UP000033260">
    <property type="component" value="Chromosome"/>
</dbReference>
<feature type="transmembrane region" description="Helical" evidence="5">
    <location>
        <begin position="412"/>
        <end position="434"/>
    </location>
</feature>
<feature type="transmembrane region" description="Helical" evidence="5">
    <location>
        <begin position="116"/>
        <end position="135"/>
    </location>
</feature>
<evidence type="ECO:0000256" key="1">
    <source>
        <dbReference type="ARBA" id="ARBA00004141"/>
    </source>
</evidence>
<dbReference type="RefSeq" id="WP_019470803.1">
    <property type="nucleotide sequence ID" value="NZ_CP010979.1"/>
</dbReference>
<dbReference type="PANTHER" id="PTHR23508">
    <property type="entry name" value="CARBOXYLIC ACID TRANSPORTER PROTEIN HOMOLOG"/>
    <property type="match status" value="1"/>
</dbReference>
<accession>A0AAU8RUU7</accession>
<evidence type="ECO:0000259" key="6">
    <source>
        <dbReference type="PROSITE" id="PS50850"/>
    </source>
</evidence>
<comment type="subcellular location">
    <subcellularLocation>
        <location evidence="1">Membrane</location>
        <topology evidence="1">Multi-pass membrane protein</topology>
    </subcellularLocation>
</comment>
<feature type="transmembrane region" description="Helical" evidence="5">
    <location>
        <begin position="347"/>
        <end position="372"/>
    </location>
</feature>
<evidence type="ECO:0000313" key="7">
    <source>
        <dbReference type="EMBL" id="AJQ47140.1"/>
    </source>
</evidence>
<evidence type="ECO:0000256" key="5">
    <source>
        <dbReference type="SAM" id="Phobius"/>
    </source>
</evidence>
<evidence type="ECO:0000256" key="2">
    <source>
        <dbReference type="ARBA" id="ARBA00022692"/>
    </source>
</evidence>
<dbReference type="CDD" id="cd17365">
    <property type="entry name" value="MFS_PcaK_like"/>
    <property type="match status" value="1"/>
</dbReference>
<dbReference type="Gene3D" id="1.20.1250.20">
    <property type="entry name" value="MFS general substrate transporter like domains"/>
    <property type="match status" value="1"/>
</dbReference>
<evidence type="ECO:0000256" key="3">
    <source>
        <dbReference type="ARBA" id="ARBA00022989"/>
    </source>
</evidence>
<proteinExistence type="predicted"/>
<dbReference type="InterPro" id="IPR036259">
    <property type="entry name" value="MFS_trans_sf"/>
</dbReference>
<dbReference type="PROSITE" id="PS00216">
    <property type="entry name" value="SUGAR_TRANSPORT_1"/>
    <property type="match status" value="1"/>
</dbReference>
<feature type="transmembrane region" description="Helical" evidence="5">
    <location>
        <begin position="384"/>
        <end position="406"/>
    </location>
</feature>
<keyword evidence="4 5" id="KW-0472">Membrane</keyword>
<dbReference type="AlphaFoldDB" id="A0AAU8RUU7"/>
<dbReference type="GO" id="GO:0005886">
    <property type="term" value="C:plasma membrane"/>
    <property type="evidence" value="ECO:0007669"/>
    <property type="project" value="TreeGrafter"/>
</dbReference>
<dbReference type="GO" id="GO:0046943">
    <property type="term" value="F:carboxylic acid transmembrane transporter activity"/>
    <property type="evidence" value="ECO:0007669"/>
    <property type="project" value="TreeGrafter"/>
</dbReference>
<keyword evidence="2 5" id="KW-0812">Transmembrane</keyword>
<evidence type="ECO:0000256" key="4">
    <source>
        <dbReference type="ARBA" id="ARBA00023136"/>
    </source>
</evidence>
<name>A0AAU8RUU7_PSEPU</name>
<feature type="transmembrane region" description="Helical" evidence="5">
    <location>
        <begin position="90"/>
        <end position="110"/>
    </location>
</feature>
<gene>
    <name evidence="7" type="ORF">N805_07865</name>
</gene>
<feature type="transmembrane region" description="Helical" evidence="5">
    <location>
        <begin position="258"/>
        <end position="275"/>
    </location>
</feature>
<dbReference type="Pfam" id="PF07690">
    <property type="entry name" value="MFS_1"/>
    <property type="match status" value="1"/>
</dbReference>
<dbReference type="PANTHER" id="PTHR23508:SF10">
    <property type="entry name" value="CARBOXYLIC ACID TRANSPORTER PROTEIN HOMOLOG"/>
    <property type="match status" value="1"/>
</dbReference>
<feature type="domain" description="Major facilitator superfamily (MFS) profile" evidence="6">
    <location>
        <begin position="24"/>
        <end position="437"/>
    </location>
</feature>
<dbReference type="InterPro" id="IPR011701">
    <property type="entry name" value="MFS"/>
</dbReference>
<dbReference type="InterPro" id="IPR020846">
    <property type="entry name" value="MFS_dom"/>
</dbReference>
<dbReference type="EMBL" id="CP010979">
    <property type="protein sequence ID" value="AJQ47140.1"/>
    <property type="molecule type" value="Genomic_DNA"/>
</dbReference>
<feature type="transmembrane region" description="Helical" evidence="5">
    <location>
        <begin position="295"/>
        <end position="313"/>
    </location>
</feature>
<dbReference type="PROSITE" id="PS00217">
    <property type="entry name" value="SUGAR_TRANSPORT_2"/>
    <property type="match status" value="1"/>
</dbReference>
<feature type="transmembrane region" description="Helical" evidence="5">
    <location>
        <begin position="176"/>
        <end position="197"/>
    </location>
</feature>
<feature type="transmembrane region" description="Helical" evidence="5">
    <location>
        <begin position="59"/>
        <end position="78"/>
    </location>
</feature>
<dbReference type="PROSITE" id="PS50850">
    <property type="entry name" value="MFS"/>
    <property type="match status" value="1"/>
</dbReference>
<reference evidence="7 8" key="1">
    <citation type="submission" date="2015-02" db="EMBL/GenBank/DDBJ databases">
        <title>Complete Genome Sequencing of Pseudomonas putida S13.1.2.</title>
        <authorList>
            <person name="Chong T.M."/>
            <person name="Chan K.G."/>
            <person name="Dessaux Y."/>
        </authorList>
    </citation>
    <scope>NUCLEOTIDE SEQUENCE [LARGE SCALE GENOMIC DNA]</scope>
    <source>
        <strain evidence="7 8">S13.1.2</strain>
    </source>
</reference>
<keyword evidence="3 5" id="KW-1133">Transmembrane helix</keyword>
<feature type="transmembrane region" description="Helical" evidence="5">
    <location>
        <begin position="20"/>
        <end position="47"/>
    </location>
</feature>
<sequence length="453" mass="48509">MNATPIRIGEIIDRAKISPYQIAILSMCFVIVLIDGFDTAAIGYIAPSLREEWGLEPRQLSPVFGAGLFGLMVGSLMLGPIADAVGRKRVLLISILVFGLATFASAYTQTIESLTILRFVTGVGLGGAMPACIALSAEYSPKRRRMILVTLSWSGFTAGLALGGVLAAYLIPAYSWRSVLILGGILPLLLLPLLAWLMPESVQFMASSAKHAERLRKVVERITRTSWRDITISSDQDHDQARSPVKYLFIEGRAIRTLLLWLSFFCSLFVFYLLSSWLPTLLKDAGYDIAHASRIGAMVPLGGTAGALLMAMLMDRTGPYPVLAVAYSVTAVVVAITGYMMGDAYQLAAMVFVIGFGIAGAQNGLNLVAATLYPTTARVTGVSWAMAVGRSGSIVGSMMGAWVIAAVDNAQAFFHCLAAPVAAAAITLCTLYWLDTRKRDPAPSTVTAHSEAQ</sequence>